<keyword evidence="2" id="KW-1185">Reference proteome</keyword>
<name>A0A9P0LEI0_ACAOB</name>
<gene>
    <name evidence="1" type="ORF">ACAOBT_LOCUS21405</name>
</gene>
<organism evidence="1 2">
    <name type="scientific">Acanthoscelides obtectus</name>
    <name type="common">Bean weevil</name>
    <name type="synonym">Bruchus obtectus</name>
    <dbReference type="NCBI Taxonomy" id="200917"/>
    <lineage>
        <taxon>Eukaryota</taxon>
        <taxon>Metazoa</taxon>
        <taxon>Ecdysozoa</taxon>
        <taxon>Arthropoda</taxon>
        <taxon>Hexapoda</taxon>
        <taxon>Insecta</taxon>
        <taxon>Pterygota</taxon>
        <taxon>Neoptera</taxon>
        <taxon>Endopterygota</taxon>
        <taxon>Coleoptera</taxon>
        <taxon>Polyphaga</taxon>
        <taxon>Cucujiformia</taxon>
        <taxon>Chrysomeloidea</taxon>
        <taxon>Chrysomelidae</taxon>
        <taxon>Bruchinae</taxon>
        <taxon>Bruchini</taxon>
        <taxon>Acanthoscelides</taxon>
    </lineage>
</organism>
<reference evidence="1" key="1">
    <citation type="submission" date="2022-03" db="EMBL/GenBank/DDBJ databases">
        <authorList>
            <person name="Sayadi A."/>
        </authorList>
    </citation>
    <scope>NUCLEOTIDE SEQUENCE</scope>
</reference>
<evidence type="ECO:0000313" key="1">
    <source>
        <dbReference type="EMBL" id="CAH1993235.1"/>
    </source>
</evidence>
<dbReference type="EMBL" id="CAKOFQ010007167">
    <property type="protein sequence ID" value="CAH1993235.1"/>
    <property type="molecule type" value="Genomic_DNA"/>
</dbReference>
<comment type="caution">
    <text evidence="1">The sequence shown here is derived from an EMBL/GenBank/DDBJ whole genome shotgun (WGS) entry which is preliminary data.</text>
</comment>
<proteinExistence type="predicted"/>
<evidence type="ECO:0000313" key="2">
    <source>
        <dbReference type="Proteomes" id="UP001152888"/>
    </source>
</evidence>
<dbReference type="AlphaFoldDB" id="A0A9P0LEI0"/>
<accession>A0A9P0LEI0</accession>
<protein>
    <submittedName>
        <fullName evidence="1">Uncharacterized protein</fullName>
    </submittedName>
</protein>
<dbReference type="Proteomes" id="UP001152888">
    <property type="component" value="Unassembled WGS sequence"/>
</dbReference>
<sequence length="80" mass="9243">MSLEINGCDTVENKLKNYFIKSVTDIVSTIPSGEEEAITAAVPLEEEFWRFQEITQNCFSIEEKIYGFLIDMMHESCEWA</sequence>
<dbReference type="OrthoDB" id="6780615at2759"/>